<evidence type="ECO:0000313" key="10">
    <source>
        <dbReference type="Proteomes" id="UP000245412"/>
    </source>
</evidence>
<keyword evidence="3" id="KW-1003">Cell membrane</keyword>
<feature type="transmembrane region" description="Helical" evidence="7">
    <location>
        <begin position="108"/>
        <end position="129"/>
    </location>
</feature>
<evidence type="ECO:0000256" key="6">
    <source>
        <dbReference type="ARBA" id="ARBA00023136"/>
    </source>
</evidence>
<evidence type="ECO:0000256" key="2">
    <source>
        <dbReference type="ARBA" id="ARBA00022448"/>
    </source>
</evidence>
<dbReference type="InterPro" id="IPR000515">
    <property type="entry name" value="MetI-like"/>
</dbReference>
<dbReference type="PANTHER" id="PTHR43005:SF1">
    <property type="entry name" value="SPERMIDINE_PUTRESCINE TRANSPORT SYSTEM PERMEASE PROTEIN"/>
    <property type="match status" value="1"/>
</dbReference>
<dbReference type="CDD" id="cd06261">
    <property type="entry name" value="TM_PBP2"/>
    <property type="match status" value="1"/>
</dbReference>
<evidence type="ECO:0000259" key="8">
    <source>
        <dbReference type="PROSITE" id="PS50928"/>
    </source>
</evidence>
<dbReference type="EMBL" id="QGGY01000003">
    <property type="protein sequence ID" value="PWJ77509.1"/>
    <property type="molecule type" value="Genomic_DNA"/>
</dbReference>
<dbReference type="PANTHER" id="PTHR43005">
    <property type="entry name" value="BLR7065 PROTEIN"/>
    <property type="match status" value="1"/>
</dbReference>
<dbReference type="PROSITE" id="PS50928">
    <property type="entry name" value="ABC_TM1"/>
    <property type="match status" value="1"/>
</dbReference>
<dbReference type="AlphaFoldDB" id="A0AB73T7W7"/>
<comment type="similarity">
    <text evidence="7">Belongs to the binding-protein-dependent transport system permease family.</text>
</comment>
<evidence type="ECO:0000256" key="3">
    <source>
        <dbReference type="ARBA" id="ARBA00022475"/>
    </source>
</evidence>
<dbReference type="RefSeq" id="WP_109625604.1">
    <property type="nucleotide sequence ID" value="NZ_JANKBI010000002.1"/>
</dbReference>
<comment type="subcellular location">
    <subcellularLocation>
        <location evidence="1 7">Cell membrane</location>
        <topology evidence="1 7">Multi-pass membrane protein</topology>
    </subcellularLocation>
</comment>
<feature type="transmembrane region" description="Helical" evidence="7">
    <location>
        <begin position="264"/>
        <end position="288"/>
    </location>
</feature>
<keyword evidence="2 7" id="KW-0813">Transport</keyword>
<keyword evidence="5 7" id="KW-1133">Transmembrane helix</keyword>
<name>A0AB73T7W7_9FIRM</name>
<keyword evidence="10" id="KW-1185">Reference proteome</keyword>
<sequence length="294" mass="33189">MKKKKRKTAAEGYLFVMPATLIVLLVTVYPLVRGILVSFTNTNFLYPQKAKFVGLKNIIDIFKDKEFISALGFTIFFAVSSVVLIYLIGLALALLLNREFKGKGLFRAIMLLPWVIPNVVASNMWLWMLNDQTGMINLTLLKLGIIKEPILFLATPFMAKISTVIVNTWKSFPFMLLVLMAAMQNIPKELYESASMDGANAFQRFKNITLPMIKPVSITSTVLIMIWSFNNFETVFLLTKGGPASATSNISIYMYNSAFFRNQMGYASAIALVMLVFMIVLSSLYQYVLNRKED</sequence>
<protein>
    <submittedName>
        <fullName evidence="9">Carbohydrate ABC transporter membrane protein 1 (CUT1 family)</fullName>
    </submittedName>
</protein>
<evidence type="ECO:0000313" key="9">
    <source>
        <dbReference type="EMBL" id="PWJ77509.1"/>
    </source>
</evidence>
<comment type="caution">
    <text evidence="9">The sequence shown here is derived from an EMBL/GenBank/DDBJ whole genome shotgun (WGS) entry which is preliminary data.</text>
</comment>
<feature type="transmembrane region" description="Helical" evidence="7">
    <location>
        <begin position="70"/>
        <end position="96"/>
    </location>
</feature>
<dbReference type="Gene3D" id="1.10.3720.10">
    <property type="entry name" value="MetI-like"/>
    <property type="match status" value="1"/>
</dbReference>
<proteinExistence type="inferred from homology"/>
<dbReference type="Proteomes" id="UP000245412">
    <property type="component" value="Unassembled WGS sequence"/>
</dbReference>
<feature type="domain" description="ABC transmembrane type-1" evidence="8">
    <location>
        <begin position="71"/>
        <end position="285"/>
    </location>
</feature>
<dbReference type="GO" id="GO:0005886">
    <property type="term" value="C:plasma membrane"/>
    <property type="evidence" value="ECO:0007669"/>
    <property type="project" value="UniProtKB-SubCell"/>
</dbReference>
<keyword evidence="4 7" id="KW-0812">Transmembrane</keyword>
<gene>
    <name evidence="9" type="ORF">C7383_103355</name>
</gene>
<dbReference type="Pfam" id="PF00528">
    <property type="entry name" value="BPD_transp_1"/>
    <property type="match status" value="1"/>
</dbReference>
<accession>A0AB73T7W7</accession>
<feature type="transmembrane region" description="Helical" evidence="7">
    <location>
        <begin position="212"/>
        <end position="229"/>
    </location>
</feature>
<reference evidence="9 10" key="1">
    <citation type="submission" date="2018-05" db="EMBL/GenBank/DDBJ databases">
        <authorList>
            <person name="Goeker M."/>
            <person name="Huntemann M."/>
            <person name="Clum A."/>
            <person name="Pillay M."/>
            <person name="Palaniappan K."/>
            <person name="Varghese N."/>
            <person name="Mikhailova N."/>
            <person name="Stamatis D."/>
            <person name="Reddy T."/>
            <person name="Daum C."/>
            <person name="Shapiro N."/>
            <person name="Ivanova N."/>
            <person name="Kyrpides N."/>
            <person name="Woyke T."/>
        </authorList>
    </citation>
    <scope>NUCLEOTIDE SEQUENCE [LARGE SCALE GENOMIC DNA]</scope>
    <source>
        <strain evidence="9 10">DSM 26524</strain>
    </source>
</reference>
<dbReference type="GO" id="GO:0055085">
    <property type="term" value="P:transmembrane transport"/>
    <property type="evidence" value="ECO:0007669"/>
    <property type="project" value="InterPro"/>
</dbReference>
<evidence type="ECO:0000256" key="5">
    <source>
        <dbReference type="ARBA" id="ARBA00022989"/>
    </source>
</evidence>
<feature type="transmembrane region" description="Helical" evidence="7">
    <location>
        <begin position="12"/>
        <end position="32"/>
    </location>
</feature>
<dbReference type="InterPro" id="IPR035906">
    <property type="entry name" value="MetI-like_sf"/>
</dbReference>
<evidence type="ECO:0000256" key="4">
    <source>
        <dbReference type="ARBA" id="ARBA00022692"/>
    </source>
</evidence>
<evidence type="ECO:0000256" key="7">
    <source>
        <dbReference type="RuleBase" id="RU363032"/>
    </source>
</evidence>
<evidence type="ECO:0000256" key="1">
    <source>
        <dbReference type="ARBA" id="ARBA00004651"/>
    </source>
</evidence>
<organism evidence="9 10">
    <name type="scientific">Murimonas intestini</name>
    <dbReference type="NCBI Taxonomy" id="1337051"/>
    <lineage>
        <taxon>Bacteria</taxon>
        <taxon>Bacillati</taxon>
        <taxon>Bacillota</taxon>
        <taxon>Clostridia</taxon>
        <taxon>Lachnospirales</taxon>
        <taxon>Lachnospiraceae</taxon>
        <taxon>Murimonas</taxon>
    </lineage>
</organism>
<keyword evidence="6 7" id="KW-0472">Membrane</keyword>
<dbReference type="SUPFAM" id="SSF161098">
    <property type="entry name" value="MetI-like"/>
    <property type="match status" value="1"/>
</dbReference>